<accession>A0A3N4L6E2</accession>
<dbReference type="InterPro" id="IPR039777">
    <property type="entry name" value="IFRD"/>
</dbReference>
<name>A0A3N4L6E2_9PEZI</name>
<protein>
    <submittedName>
        <fullName evidence="4">IFRD-domain-containing protein</fullName>
    </submittedName>
</protein>
<proteinExistence type="inferred from homology"/>
<dbReference type="InterPro" id="IPR016024">
    <property type="entry name" value="ARM-type_fold"/>
</dbReference>
<dbReference type="SUPFAM" id="SSF48371">
    <property type="entry name" value="ARM repeat"/>
    <property type="match status" value="1"/>
</dbReference>
<dbReference type="EMBL" id="ML119107">
    <property type="protein sequence ID" value="RPB17062.1"/>
    <property type="molecule type" value="Genomic_DNA"/>
</dbReference>
<evidence type="ECO:0000313" key="4">
    <source>
        <dbReference type="EMBL" id="RPB17062.1"/>
    </source>
</evidence>
<dbReference type="InParanoid" id="A0A3N4L6E2"/>
<dbReference type="AlphaFoldDB" id="A0A3N4L6E2"/>
<reference evidence="4 5" key="1">
    <citation type="journal article" date="2018" name="Nat. Ecol. Evol.">
        <title>Pezizomycetes genomes reveal the molecular basis of ectomycorrhizal truffle lifestyle.</title>
        <authorList>
            <person name="Murat C."/>
            <person name="Payen T."/>
            <person name="Noel B."/>
            <person name="Kuo A."/>
            <person name="Morin E."/>
            <person name="Chen J."/>
            <person name="Kohler A."/>
            <person name="Krizsan K."/>
            <person name="Balestrini R."/>
            <person name="Da Silva C."/>
            <person name="Montanini B."/>
            <person name="Hainaut M."/>
            <person name="Levati E."/>
            <person name="Barry K.W."/>
            <person name="Belfiori B."/>
            <person name="Cichocki N."/>
            <person name="Clum A."/>
            <person name="Dockter R.B."/>
            <person name="Fauchery L."/>
            <person name="Guy J."/>
            <person name="Iotti M."/>
            <person name="Le Tacon F."/>
            <person name="Lindquist E.A."/>
            <person name="Lipzen A."/>
            <person name="Malagnac F."/>
            <person name="Mello A."/>
            <person name="Molinier V."/>
            <person name="Miyauchi S."/>
            <person name="Poulain J."/>
            <person name="Riccioni C."/>
            <person name="Rubini A."/>
            <person name="Sitrit Y."/>
            <person name="Splivallo R."/>
            <person name="Traeger S."/>
            <person name="Wang M."/>
            <person name="Zifcakova L."/>
            <person name="Wipf D."/>
            <person name="Zambonelli A."/>
            <person name="Paolocci F."/>
            <person name="Nowrousian M."/>
            <person name="Ottonello S."/>
            <person name="Baldrian P."/>
            <person name="Spatafora J.W."/>
            <person name="Henrissat B."/>
            <person name="Nagy L.G."/>
            <person name="Aury J.M."/>
            <person name="Wincker P."/>
            <person name="Grigoriev I.V."/>
            <person name="Bonfante P."/>
            <person name="Martin F.M."/>
        </authorList>
    </citation>
    <scope>NUCLEOTIDE SEQUENCE [LARGE SCALE GENOMIC DNA]</scope>
    <source>
        <strain evidence="4 5">CCBAS932</strain>
    </source>
</reference>
<evidence type="ECO:0000259" key="3">
    <source>
        <dbReference type="Pfam" id="PF05004"/>
    </source>
</evidence>
<dbReference type="PANTHER" id="PTHR12354">
    <property type="entry name" value="INTERFERON-RELATED DEVELOPMENTAL REGULATOR"/>
    <property type="match status" value="1"/>
</dbReference>
<dbReference type="InterPro" id="IPR007701">
    <property type="entry name" value="Interferon-rel_develop_reg_N"/>
</dbReference>
<evidence type="ECO:0000256" key="2">
    <source>
        <dbReference type="SAM" id="MobiDB-lite"/>
    </source>
</evidence>
<comment type="similarity">
    <text evidence="1">Belongs to the IFRD family.</text>
</comment>
<feature type="compositionally biased region" description="Low complexity" evidence="2">
    <location>
        <begin position="21"/>
        <end position="47"/>
    </location>
</feature>
<dbReference type="STRING" id="1392247.A0A3N4L6E2"/>
<dbReference type="PANTHER" id="PTHR12354:SF1">
    <property type="entry name" value="INTERFERON-RELATED DEVELOPMENTAL REGULATOR 1"/>
    <property type="match status" value="1"/>
</dbReference>
<dbReference type="Pfam" id="PF05004">
    <property type="entry name" value="IFRD"/>
    <property type="match status" value="1"/>
</dbReference>
<evidence type="ECO:0000256" key="1">
    <source>
        <dbReference type="ARBA" id="ARBA00008828"/>
    </source>
</evidence>
<keyword evidence="5" id="KW-1185">Reference proteome</keyword>
<feature type="region of interest" description="Disordered" evidence="2">
    <location>
        <begin position="1"/>
        <end position="60"/>
    </location>
</feature>
<dbReference type="OrthoDB" id="18978at2759"/>
<dbReference type="Proteomes" id="UP000277580">
    <property type="component" value="Unassembled WGS sequence"/>
</dbReference>
<feature type="domain" description="Interferon-related developmental regulator N-terminal" evidence="3">
    <location>
        <begin position="92"/>
        <end position="376"/>
    </location>
</feature>
<evidence type="ECO:0000313" key="5">
    <source>
        <dbReference type="Proteomes" id="UP000277580"/>
    </source>
</evidence>
<gene>
    <name evidence="4" type="ORF">P167DRAFT_480471</name>
</gene>
<organism evidence="4 5">
    <name type="scientific">Morchella conica CCBAS932</name>
    <dbReference type="NCBI Taxonomy" id="1392247"/>
    <lineage>
        <taxon>Eukaryota</taxon>
        <taxon>Fungi</taxon>
        <taxon>Dikarya</taxon>
        <taxon>Ascomycota</taxon>
        <taxon>Pezizomycotina</taxon>
        <taxon>Pezizomycetes</taxon>
        <taxon>Pezizales</taxon>
        <taxon>Morchellaceae</taxon>
        <taxon>Morchella</taxon>
    </lineage>
</organism>
<sequence>MSDLRRKALGSGKTVSRKAQSRASSAASSRANSRTTSRAGSRAASRAGTDDEGGDLSDETNFRYDIKKSKKNYPNSKNFVPSLGSVDELATLDDDDETSKGWQEELGDRMMEITERKKSSFAGREEAFAAYIRILSAKYAKEEIYSKKTDLIDSMVRSIKNGRTEKEGILAAKALAITIITDPTEDLFHKLQTTLCRQITDNASLPLKSLLIHTLGATTFYGGAALSETEEIMNFLLEIIESDGHSVGAGDDEGVVTAALEEWGSLCTQLEDAEAITSSSIDALVDQLDSSEISVQIAAGENIALLYEKSYTLAEEDELDDPNEHKKFIQRYVPYPRHDNLLESLQRLSSGSKKHLSKRNKKTQHSAFADILHSVENPLKGPRYSEALDKNDRVRGSRMTVRVHSKGVLRVDRWWKLHRLQFLRRVLQGGFLNHWVENPVIFESLRYDAETVAVVGTRGRLWI</sequence>